<sequence>MICSATKALLIAILSLSLFGLPALANSVPSDQELEDMAKKFEDANQFMEQMEGKLTPILEHSARLADMISQVIDQNESADTIDSLIAAAMNGDDGLEALGKAIKFTPEQKSAINKDLTQNLTLFDSFLTELIATTQSAPCHNQVQKLQGQLQEVTPYFDDFKQLDVTHTEQRGEAYIQLMSFTGLELLIGQSGLVLFSCSMA</sequence>
<evidence type="ECO:0000256" key="1">
    <source>
        <dbReference type="SAM" id="SignalP"/>
    </source>
</evidence>
<dbReference type="RefSeq" id="WP_130566221.1">
    <property type="nucleotide sequence ID" value="NZ_SHLY01000002.1"/>
</dbReference>
<feature type="signal peptide" evidence="1">
    <location>
        <begin position="1"/>
        <end position="25"/>
    </location>
</feature>
<evidence type="ECO:0000313" key="2">
    <source>
        <dbReference type="EMBL" id="TAA46978.1"/>
    </source>
</evidence>
<proteinExistence type="predicted"/>
<gene>
    <name evidence="2" type="ORF">EXY25_06925</name>
</gene>
<evidence type="ECO:0000313" key="3">
    <source>
        <dbReference type="Proteomes" id="UP000292544"/>
    </source>
</evidence>
<name>A0ABY1WQT1_9GAMM</name>
<keyword evidence="1" id="KW-0732">Signal</keyword>
<dbReference type="Proteomes" id="UP000292544">
    <property type="component" value="Unassembled WGS sequence"/>
</dbReference>
<keyword evidence="3" id="KW-1185">Reference proteome</keyword>
<accession>A0ABY1WQT1</accession>
<organism evidence="2 3">
    <name type="scientific">Corallincola spongiicola</name>
    <dbReference type="NCBI Taxonomy" id="2520508"/>
    <lineage>
        <taxon>Bacteria</taxon>
        <taxon>Pseudomonadati</taxon>
        <taxon>Pseudomonadota</taxon>
        <taxon>Gammaproteobacteria</taxon>
        <taxon>Alteromonadales</taxon>
        <taxon>Psychromonadaceae</taxon>
        <taxon>Corallincola</taxon>
    </lineage>
</organism>
<feature type="chain" id="PRO_5045305866" evidence="1">
    <location>
        <begin position="26"/>
        <end position="202"/>
    </location>
</feature>
<dbReference type="EMBL" id="SHLY01000002">
    <property type="protein sequence ID" value="TAA46978.1"/>
    <property type="molecule type" value="Genomic_DNA"/>
</dbReference>
<comment type="caution">
    <text evidence="2">The sequence shown here is derived from an EMBL/GenBank/DDBJ whole genome shotgun (WGS) entry which is preliminary data.</text>
</comment>
<protein>
    <submittedName>
        <fullName evidence="2">Uncharacterized protein</fullName>
    </submittedName>
</protein>
<reference evidence="3" key="1">
    <citation type="submission" date="2019-02" db="EMBL/GenBank/DDBJ databases">
        <title>Draft genome sequence of Muricauda sp. 176CP4-71.</title>
        <authorList>
            <person name="Park J.-S."/>
        </authorList>
    </citation>
    <scope>NUCLEOTIDE SEQUENCE [LARGE SCALE GENOMIC DNA]</scope>
    <source>
        <strain evidence="3">176GS2-150</strain>
    </source>
</reference>